<sequence>MSRTKNNFKQLKLLKIEEIQNKILELKKNIILIKIKQKTKQKAKPHVLKTTKHEISQLMTLEHLYTTKIIKK</sequence>
<evidence type="ECO:0000256" key="4">
    <source>
        <dbReference type="SAM" id="Coils"/>
    </source>
</evidence>
<keyword evidence="3" id="KW-0687">Ribonucleoprotein</keyword>
<evidence type="ECO:0000256" key="1">
    <source>
        <dbReference type="ARBA" id="ARBA00009254"/>
    </source>
</evidence>
<dbReference type="GO" id="GO:0005840">
    <property type="term" value="C:ribosome"/>
    <property type="evidence" value="ECO:0007669"/>
    <property type="project" value="UniProtKB-KW"/>
</dbReference>
<feature type="coiled-coil region" evidence="4">
    <location>
        <begin position="9"/>
        <end position="36"/>
    </location>
</feature>
<dbReference type="NCBIfam" id="TIGR00012">
    <property type="entry name" value="L29"/>
    <property type="match status" value="1"/>
</dbReference>
<protein>
    <submittedName>
        <fullName evidence="5">Ribosomal protein L29</fullName>
    </submittedName>
</protein>
<dbReference type="SUPFAM" id="SSF46561">
    <property type="entry name" value="Ribosomal protein L29 (L29p)"/>
    <property type="match status" value="1"/>
</dbReference>
<dbReference type="GO" id="GO:1990904">
    <property type="term" value="C:ribonucleoprotein complex"/>
    <property type="evidence" value="ECO:0007669"/>
    <property type="project" value="UniProtKB-KW"/>
</dbReference>
<reference evidence="5" key="1">
    <citation type="submission" date="2020-11" db="EMBL/GenBank/DDBJ databases">
        <title>Complete plastid genome of Cumathamnion serrulatum (Ceramiales, Florideophyceae, Rhodophyta).</title>
        <authorList>
            <person name="Kim H."/>
            <person name="Yoon H.S."/>
        </authorList>
    </citation>
    <scope>NUCLEOTIDE SEQUENCE</scope>
</reference>
<evidence type="ECO:0000313" key="5">
    <source>
        <dbReference type="EMBL" id="QQY85400.1"/>
    </source>
</evidence>
<dbReference type="GeneID" id="67159635"/>
<evidence type="ECO:0000256" key="3">
    <source>
        <dbReference type="ARBA" id="ARBA00023274"/>
    </source>
</evidence>
<dbReference type="AlphaFoldDB" id="A0A7U1G3X8"/>
<proteinExistence type="inferred from homology"/>
<dbReference type="InterPro" id="IPR001854">
    <property type="entry name" value="Ribosomal_uL29"/>
</dbReference>
<dbReference type="GO" id="GO:0006412">
    <property type="term" value="P:translation"/>
    <property type="evidence" value="ECO:0007669"/>
    <property type="project" value="InterPro"/>
</dbReference>
<dbReference type="InterPro" id="IPR036049">
    <property type="entry name" value="Ribosomal_uL29_sf"/>
</dbReference>
<dbReference type="EMBL" id="MW292565">
    <property type="protein sequence ID" value="QQY85400.1"/>
    <property type="molecule type" value="Genomic_DNA"/>
</dbReference>
<keyword evidence="2 5" id="KW-0689">Ribosomal protein</keyword>
<keyword evidence="4" id="KW-0175">Coiled coil</keyword>
<comment type="similarity">
    <text evidence="1">Belongs to the universal ribosomal protein uL29 family.</text>
</comment>
<geneLocation type="plastid" evidence="5"/>
<organism evidence="5">
    <name type="scientific">Cumathamnion serrulatum</name>
    <dbReference type="NCBI Taxonomy" id="1206573"/>
    <lineage>
        <taxon>Eukaryota</taxon>
        <taxon>Rhodophyta</taxon>
        <taxon>Florideophyceae</taxon>
        <taxon>Rhodymeniophycidae</taxon>
        <taxon>Ceramiales</taxon>
        <taxon>Delesseriaceae</taxon>
        <taxon>Cumathamnion</taxon>
    </lineage>
</organism>
<dbReference type="Pfam" id="PF00831">
    <property type="entry name" value="Ribosomal_L29"/>
    <property type="match status" value="1"/>
</dbReference>
<dbReference type="GO" id="GO:0003735">
    <property type="term" value="F:structural constituent of ribosome"/>
    <property type="evidence" value="ECO:0007669"/>
    <property type="project" value="InterPro"/>
</dbReference>
<keyword evidence="5" id="KW-0934">Plastid</keyword>
<dbReference type="RefSeq" id="YP_010155992.1">
    <property type="nucleotide sequence ID" value="NC_057222.1"/>
</dbReference>
<gene>
    <name evidence="5" type="primary">rpl29</name>
</gene>
<accession>A0A7U1G3X8</accession>
<evidence type="ECO:0000256" key="2">
    <source>
        <dbReference type="ARBA" id="ARBA00022980"/>
    </source>
</evidence>
<dbReference type="Gene3D" id="1.10.287.310">
    <property type="match status" value="1"/>
</dbReference>
<name>A0A7U1G3X8_9FLOR</name>